<evidence type="ECO:0000256" key="7">
    <source>
        <dbReference type="ARBA" id="ARBA00073419"/>
    </source>
</evidence>
<feature type="domain" description="Kinesin motor" evidence="11">
    <location>
        <begin position="59"/>
        <end position="385"/>
    </location>
</feature>
<dbReference type="SMART" id="SM00129">
    <property type="entry name" value="KISc"/>
    <property type="match status" value="1"/>
</dbReference>
<dbReference type="SUPFAM" id="SSF52540">
    <property type="entry name" value="P-loop containing nucleoside triphosphate hydrolases"/>
    <property type="match status" value="2"/>
</dbReference>
<evidence type="ECO:0000256" key="1">
    <source>
        <dbReference type="ARBA" id="ARBA00022701"/>
    </source>
</evidence>
<dbReference type="OrthoDB" id="3176171at2759"/>
<dbReference type="InParanoid" id="A0A2R6QZA8"/>
<comment type="caution">
    <text evidence="8">Lacks conserved residue(s) required for the propagation of feature annotation.</text>
</comment>
<dbReference type="GO" id="GO:0016887">
    <property type="term" value="F:ATP hydrolysis activity"/>
    <property type="evidence" value="ECO:0007669"/>
    <property type="project" value="TreeGrafter"/>
</dbReference>
<reference evidence="13" key="2">
    <citation type="journal article" date="2018" name="BMC Genomics">
        <title>A manually annotated Actinidia chinensis var. chinensis (kiwifruit) genome highlights the challenges associated with draft genomes and gene prediction in plants.</title>
        <authorList>
            <person name="Pilkington S.M."/>
            <person name="Crowhurst R."/>
            <person name="Hilario E."/>
            <person name="Nardozza S."/>
            <person name="Fraser L."/>
            <person name="Peng Y."/>
            <person name="Gunaseelan K."/>
            <person name="Simpson R."/>
            <person name="Tahir J."/>
            <person name="Deroles S.C."/>
            <person name="Templeton K."/>
            <person name="Luo Z."/>
            <person name="Davy M."/>
            <person name="Cheng C."/>
            <person name="McNeilage M."/>
            <person name="Scaglione D."/>
            <person name="Liu Y."/>
            <person name="Zhang Q."/>
            <person name="Datson P."/>
            <person name="De Silva N."/>
            <person name="Gardiner S.E."/>
            <person name="Bassett H."/>
            <person name="Chagne D."/>
            <person name="McCallum J."/>
            <person name="Dzierzon H."/>
            <person name="Deng C."/>
            <person name="Wang Y.Y."/>
            <person name="Barron L."/>
            <person name="Manako K."/>
            <person name="Bowen J."/>
            <person name="Foster T.M."/>
            <person name="Erridge Z.A."/>
            <person name="Tiffin H."/>
            <person name="Waite C.N."/>
            <person name="Davies K.M."/>
            <person name="Grierson E.P."/>
            <person name="Laing W.A."/>
            <person name="Kirk R."/>
            <person name="Chen X."/>
            <person name="Wood M."/>
            <person name="Montefiori M."/>
            <person name="Brummell D.A."/>
            <person name="Schwinn K.E."/>
            <person name="Catanach A."/>
            <person name="Fullerton C."/>
            <person name="Li D."/>
            <person name="Meiyalaghan S."/>
            <person name="Nieuwenhuizen N."/>
            <person name="Read N."/>
            <person name="Prakash R."/>
            <person name="Hunter D."/>
            <person name="Zhang H."/>
            <person name="McKenzie M."/>
            <person name="Knabel M."/>
            <person name="Harris A."/>
            <person name="Allan A.C."/>
            <person name="Gleave A."/>
            <person name="Chen A."/>
            <person name="Janssen B.J."/>
            <person name="Plunkett B."/>
            <person name="Ampomah-Dwamena C."/>
            <person name="Voogd C."/>
            <person name="Leif D."/>
            <person name="Lafferty D."/>
            <person name="Souleyre E.J.F."/>
            <person name="Varkonyi-Gasic E."/>
            <person name="Gambi F."/>
            <person name="Hanley J."/>
            <person name="Yao J.L."/>
            <person name="Cheung J."/>
            <person name="David K.M."/>
            <person name="Warren B."/>
            <person name="Marsh K."/>
            <person name="Snowden K.C."/>
            <person name="Lin-Wang K."/>
            <person name="Brian L."/>
            <person name="Martinez-Sanchez M."/>
            <person name="Wang M."/>
            <person name="Ileperuma N."/>
            <person name="Macnee N."/>
            <person name="Campin R."/>
            <person name="McAtee P."/>
            <person name="Drummond R.S.M."/>
            <person name="Espley R.V."/>
            <person name="Ireland H.S."/>
            <person name="Wu R."/>
            <person name="Atkinson R.G."/>
            <person name="Karunairetnam S."/>
            <person name="Bulley S."/>
            <person name="Chunkath S."/>
            <person name="Hanley Z."/>
            <person name="Storey R."/>
            <person name="Thrimawithana A.H."/>
            <person name="Thomson S."/>
            <person name="David C."/>
            <person name="Testolin R."/>
            <person name="Huang H."/>
            <person name="Hellens R.P."/>
            <person name="Schaffer R.J."/>
        </authorList>
    </citation>
    <scope>NUCLEOTIDE SEQUENCE [LARGE SCALE GENOMIC DNA]</scope>
    <source>
        <strain evidence="13">cv. Red5</strain>
    </source>
</reference>
<organism evidence="12 13">
    <name type="scientific">Actinidia chinensis var. chinensis</name>
    <name type="common">Chinese soft-hair kiwi</name>
    <dbReference type="NCBI Taxonomy" id="1590841"/>
    <lineage>
        <taxon>Eukaryota</taxon>
        <taxon>Viridiplantae</taxon>
        <taxon>Streptophyta</taxon>
        <taxon>Embryophyta</taxon>
        <taxon>Tracheophyta</taxon>
        <taxon>Spermatophyta</taxon>
        <taxon>Magnoliopsida</taxon>
        <taxon>eudicotyledons</taxon>
        <taxon>Gunneridae</taxon>
        <taxon>Pentapetalae</taxon>
        <taxon>asterids</taxon>
        <taxon>Ericales</taxon>
        <taxon>Actinidiaceae</taxon>
        <taxon>Actinidia</taxon>
    </lineage>
</organism>
<feature type="coiled-coil region" evidence="9">
    <location>
        <begin position="901"/>
        <end position="1002"/>
    </location>
</feature>
<name>A0A2R6QZA8_ACTCC</name>
<dbReference type="GO" id="GO:0007018">
    <property type="term" value="P:microtubule-based movement"/>
    <property type="evidence" value="ECO:0007669"/>
    <property type="project" value="InterPro"/>
</dbReference>
<dbReference type="Gramene" id="PSS17713">
    <property type="protein sequence ID" value="PSS17713"/>
    <property type="gene ID" value="CEY00_Acc00105"/>
</dbReference>
<gene>
    <name evidence="12" type="ORF">CEY00_Acc00105</name>
</gene>
<evidence type="ECO:0000256" key="8">
    <source>
        <dbReference type="PROSITE-ProRule" id="PRU00283"/>
    </source>
</evidence>
<evidence type="ECO:0000256" key="9">
    <source>
        <dbReference type="SAM" id="Coils"/>
    </source>
</evidence>
<comment type="similarity">
    <text evidence="6">Belongs to the TRAFAC class myosin-kinesin ATPase superfamily. Kinesin family. KIN-10 subfamily.</text>
</comment>
<feature type="compositionally biased region" description="Polar residues" evidence="10">
    <location>
        <begin position="1"/>
        <end position="29"/>
    </location>
</feature>
<evidence type="ECO:0000313" key="12">
    <source>
        <dbReference type="EMBL" id="PSS17713.1"/>
    </source>
</evidence>
<keyword evidence="13" id="KW-1185">Reference proteome</keyword>
<dbReference type="Pfam" id="PF00225">
    <property type="entry name" value="Kinesin"/>
    <property type="match status" value="2"/>
</dbReference>
<evidence type="ECO:0000256" key="2">
    <source>
        <dbReference type="ARBA" id="ARBA00022741"/>
    </source>
</evidence>
<evidence type="ECO:0000256" key="4">
    <source>
        <dbReference type="ARBA" id="ARBA00023054"/>
    </source>
</evidence>
<feature type="binding site" evidence="8">
    <location>
        <begin position="140"/>
        <end position="147"/>
    </location>
    <ligand>
        <name>ATP</name>
        <dbReference type="ChEBI" id="CHEBI:30616"/>
    </ligand>
</feature>
<dbReference type="InterPro" id="IPR036961">
    <property type="entry name" value="Kinesin_motor_dom_sf"/>
</dbReference>
<evidence type="ECO:0000259" key="11">
    <source>
        <dbReference type="PROSITE" id="PS50067"/>
    </source>
</evidence>
<dbReference type="PRINTS" id="PR00380">
    <property type="entry name" value="KINESINHEAVY"/>
</dbReference>
<keyword evidence="3 8" id="KW-0067">ATP-binding</keyword>
<dbReference type="GO" id="GO:0008017">
    <property type="term" value="F:microtubule binding"/>
    <property type="evidence" value="ECO:0007669"/>
    <property type="project" value="InterPro"/>
</dbReference>
<accession>A0A2R6QZA8</accession>
<evidence type="ECO:0000256" key="6">
    <source>
        <dbReference type="ARBA" id="ARBA00061615"/>
    </source>
</evidence>
<dbReference type="PROSITE" id="PS50067">
    <property type="entry name" value="KINESIN_MOTOR_2"/>
    <property type="match status" value="2"/>
</dbReference>
<evidence type="ECO:0000256" key="3">
    <source>
        <dbReference type="ARBA" id="ARBA00022840"/>
    </source>
</evidence>
<dbReference type="InterPro" id="IPR027640">
    <property type="entry name" value="Kinesin-like_fam"/>
</dbReference>
<dbReference type="Proteomes" id="UP000241394">
    <property type="component" value="Chromosome LG11"/>
</dbReference>
<dbReference type="GO" id="GO:0005524">
    <property type="term" value="F:ATP binding"/>
    <property type="evidence" value="ECO:0007669"/>
    <property type="project" value="UniProtKB-UniRule"/>
</dbReference>
<reference evidence="12 13" key="1">
    <citation type="submission" date="2017-07" db="EMBL/GenBank/DDBJ databases">
        <title>An improved, manually edited Actinidia chinensis var. chinensis (kiwifruit) genome highlights the challenges associated with draft genomes and gene prediction in plants.</title>
        <authorList>
            <person name="Pilkington S."/>
            <person name="Crowhurst R."/>
            <person name="Hilario E."/>
            <person name="Nardozza S."/>
            <person name="Fraser L."/>
            <person name="Peng Y."/>
            <person name="Gunaseelan K."/>
            <person name="Simpson R."/>
            <person name="Tahir J."/>
            <person name="Deroles S."/>
            <person name="Templeton K."/>
            <person name="Luo Z."/>
            <person name="Davy M."/>
            <person name="Cheng C."/>
            <person name="Mcneilage M."/>
            <person name="Scaglione D."/>
            <person name="Liu Y."/>
            <person name="Zhang Q."/>
            <person name="Datson P."/>
            <person name="De Silva N."/>
            <person name="Gardiner S."/>
            <person name="Bassett H."/>
            <person name="Chagne D."/>
            <person name="Mccallum J."/>
            <person name="Dzierzon H."/>
            <person name="Deng C."/>
            <person name="Wang Y.-Y."/>
            <person name="Barron N."/>
            <person name="Manako K."/>
            <person name="Bowen J."/>
            <person name="Foster T."/>
            <person name="Erridge Z."/>
            <person name="Tiffin H."/>
            <person name="Waite C."/>
            <person name="Davies K."/>
            <person name="Grierson E."/>
            <person name="Laing W."/>
            <person name="Kirk R."/>
            <person name="Chen X."/>
            <person name="Wood M."/>
            <person name="Montefiori M."/>
            <person name="Brummell D."/>
            <person name="Schwinn K."/>
            <person name="Catanach A."/>
            <person name="Fullerton C."/>
            <person name="Li D."/>
            <person name="Meiyalaghan S."/>
            <person name="Nieuwenhuizen N."/>
            <person name="Read N."/>
            <person name="Prakash R."/>
            <person name="Hunter D."/>
            <person name="Zhang H."/>
            <person name="Mckenzie M."/>
            <person name="Knabel M."/>
            <person name="Harris A."/>
            <person name="Allan A."/>
            <person name="Chen A."/>
            <person name="Janssen B."/>
            <person name="Plunkett B."/>
            <person name="Dwamena C."/>
            <person name="Voogd C."/>
            <person name="Leif D."/>
            <person name="Lafferty D."/>
            <person name="Souleyre E."/>
            <person name="Varkonyi-Gasic E."/>
            <person name="Gambi F."/>
            <person name="Hanley J."/>
            <person name="Yao J.-L."/>
            <person name="Cheung J."/>
            <person name="David K."/>
            <person name="Warren B."/>
            <person name="Marsh K."/>
            <person name="Snowden K."/>
            <person name="Lin-Wang K."/>
            <person name="Brian L."/>
            <person name="Martinez-Sanchez M."/>
            <person name="Wang M."/>
            <person name="Ileperuma N."/>
            <person name="Macnee N."/>
            <person name="Campin R."/>
            <person name="Mcatee P."/>
            <person name="Drummond R."/>
            <person name="Espley R."/>
            <person name="Ireland H."/>
            <person name="Wu R."/>
            <person name="Atkinson R."/>
            <person name="Karunairetnam S."/>
            <person name="Bulley S."/>
            <person name="Chunkath S."/>
            <person name="Hanley Z."/>
            <person name="Storey R."/>
            <person name="Thrimawithana A."/>
            <person name="Thomson S."/>
            <person name="David C."/>
            <person name="Testolin R."/>
        </authorList>
    </citation>
    <scope>NUCLEOTIDE SEQUENCE [LARGE SCALE GENOMIC DNA]</scope>
    <source>
        <strain evidence="13">cv. Red5</strain>
        <tissue evidence="12">Young leaf</tissue>
    </source>
</reference>
<keyword evidence="2 8" id="KW-0547">Nucleotide-binding</keyword>
<evidence type="ECO:0000256" key="10">
    <source>
        <dbReference type="SAM" id="MobiDB-lite"/>
    </source>
</evidence>
<dbReference type="InterPro" id="IPR001752">
    <property type="entry name" value="Kinesin_motor_dom"/>
</dbReference>
<dbReference type="OMA" id="RSHCMMI"/>
<dbReference type="GO" id="GO:0005871">
    <property type="term" value="C:kinesin complex"/>
    <property type="evidence" value="ECO:0007669"/>
    <property type="project" value="TreeGrafter"/>
</dbReference>
<keyword evidence="5 8" id="KW-0505">Motor protein</keyword>
<comment type="caution">
    <text evidence="12">The sequence shown here is derived from an EMBL/GenBank/DDBJ whole genome shotgun (WGS) entry which is preliminary data.</text>
</comment>
<proteinExistence type="inferred from homology"/>
<dbReference type="GO" id="GO:0005874">
    <property type="term" value="C:microtubule"/>
    <property type="evidence" value="ECO:0007669"/>
    <property type="project" value="UniProtKB-KW"/>
</dbReference>
<dbReference type="EMBL" id="NKQK01000011">
    <property type="protein sequence ID" value="PSS17713.1"/>
    <property type="molecule type" value="Genomic_DNA"/>
</dbReference>
<dbReference type="GO" id="GO:0003777">
    <property type="term" value="F:microtubule motor activity"/>
    <property type="evidence" value="ECO:0007669"/>
    <property type="project" value="InterPro"/>
</dbReference>
<dbReference type="PANTHER" id="PTHR24115:SF1019">
    <property type="entry name" value="KINESIN-LIKE PROTEIN KLP2"/>
    <property type="match status" value="1"/>
</dbReference>
<feature type="coiled-coil region" evidence="9">
    <location>
        <begin position="424"/>
        <end position="525"/>
    </location>
</feature>
<feature type="region of interest" description="Disordered" evidence="10">
    <location>
        <begin position="1"/>
        <end position="58"/>
    </location>
</feature>
<keyword evidence="4 9" id="KW-0175">Coiled coil</keyword>
<sequence>MAPTPSAKSNCHTPSLKSNQTQFTNSKTPQSKHRLNFTIPKPSPNPSSTAKDAPPTEHPVEVIGRIRDYPDRKEKPVSSLQIDPDRHSLRVRTEIGYRDFSFDGISLSEEEDLDEFYKKFVASRLNGVKLGAKCTIMMYGPTGSGKSHTMFGCAKQQGIVYRSLKDILGGENEDRDQSLGVGPFVQVTVLEIYNEEIYDLLSTNNSGGGLSLGWSKGSASKVRLEVMGKKAKNATFISGNEAAKISKEIQKVEKRRIVKSTLCNERSSRSHCMIILDVPTVGGRLMLVDMAGSENIEQAGQIGLEAKMQTAKINQGNIALKRVVESIANGDSHVPFRDSKLTMLLQDSFEDDKSKILMILCASPDPKEMHKTISTLEYGAKAKCIVRGPHTPLKDKNGNEDSSSAVILGSRIEAMDQFIFKLQMENKQREKERNEAHKQLMKKEEEISALRAKLALVGTSEEEINLKVNERIQMLKRELEKKILECEKMATEFVELERRKMEERLLQQQQEFELLRHRLEEIELELFNSRDRNGEDNGGIGSLEGSSFAKRLLEIYSNEDPGMEKSMDLDRSTDLGTGKQEIFVQDTKYIGGGSHYVGNNSNLTVWDHTKINTLNHDAFAPIFANKVSLSTVFEEGEEAEEQEEDKENLGDEEVQKEIIEEKAVYSSPILNFNSVSFTPVPQSFAMKPDLSIQTVDYFRYESDEKCAGSGMKGEPENAKDKASSRRTRIQNIFTLCGNYRELSQHNRNPFSAKKMSDSFDPHSFPVTIEDNSVVKKSLNEICGNVLTAKINQGNIALKRVVESIANGDSHVPFRDSKLTMLLQDSFEDDKSKILMILCASPDPKEMHKTISTLEYGAKAKCIVRGPHTPLKDKNGNVDSSSAVILGSRIEAMDQFIFKLQMENKQREKERNEAHKQLMKKEEEISALRAKLALVGTSEEEINLKVNERIQMLKRELEKKILECEKMATEFVELERRKMEERLLQQQQEFELLRHRLEEIELELFNSRDRNGEDNGGIGSLEGSSFAKRLLEIYSNEDPGMEKSMDLDRSTDLGTGKQEIFVQDTKYIGGGSHYVGNNSNLTVWDHTKINTLNHDAFAPIFANKVSLSTVFEEGEEAEEQEEDKENLGDEEVQKEIIEEKAVYSSPILNFNSVSFTPAPQSFAMKPDLSIQTVDYFRYESDEKCAGSGMKGEPENAKDKASSRRTRIQNIFTLCGNYRELSQHNRNPFSAKKMSDSFDPHSFPVTIEDNSVVKKSLNEICGNVLVCDKTGNKIQDSGGIAVHSKENYNPLEVSSSDSIEVYVKWEVSKEHTGKFITTLKVVKDATLADLRKLIEIHLGAEKQAFTFLVLGDPNGAQVPREKEAALQASKLPICNQLRGHLACLRPVKVIQGPNHLPFSPLQNILNVTAAR</sequence>
<keyword evidence="1" id="KW-0493">Microtubule</keyword>
<evidence type="ECO:0000313" key="13">
    <source>
        <dbReference type="Proteomes" id="UP000241394"/>
    </source>
</evidence>
<dbReference type="Gene3D" id="3.40.850.10">
    <property type="entry name" value="Kinesin motor domain"/>
    <property type="match status" value="2"/>
</dbReference>
<protein>
    <recommendedName>
        <fullName evidence="7">Kinesin-like protein KIN-10A</fullName>
    </recommendedName>
</protein>
<evidence type="ECO:0000256" key="5">
    <source>
        <dbReference type="ARBA" id="ARBA00023175"/>
    </source>
</evidence>
<feature type="domain" description="Kinesin motor" evidence="11">
    <location>
        <begin position="787"/>
        <end position="862"/>
    </location>
</feature>
<dbReference type="InterPro" id="IPR027417">
    <property type="entry name" value="P-loop_NTPase"/>
</dbReference>
<dbReference type="STRING" id="1590841.A0A2R6QZA8"/>
<dbReference type="PANTHER" id="PTHR24115">
    <property type="entry name" value="KINESIN-RELATED"/>
    <property type="match status" value="1"/>
</dbReference>
<dbReference type="FunCoup" id="A0A2R6QZA8">
    <property type="interactions" value="613"/>
</dbReference>
<dbReference type="FunFam" id="3.40.850.10:FF:000068">
    <property type="entry name" value="p-loop containing nucleoside triphosphate hydrolase superfamily protein"/>
    <property type="match status" value="1"/>
</dbReference>